<organism evidence="2 3">
    <name type="scientific">Morus notabilis</name>
    <dbReference type="NCBI Taxonomy" id="981085"/>
    <lineage>
        <taxon>Eukaryota</taxon>
        <taxon>Viridiplantae</taxon>
        <taxon>Streptophyta</taxon>
        <taxon>Embryophyta</taxon>
        <taxon>Tracheophyta</taxon>
        <taxon>Spermatophyta</taxon>
        <taxon>Magnoliopsida</taxon>
        <taxon>eudicotyledons</taxon>
        <taxon>Gunneridae</taxon>
        <taxon>Pentapetalae</taxon>
        <taxon>rosids</taxon>
        <taxon>fabids</taxon>
        <taxon>Rosales</taxon>
        <taxon>Moraceae</taxon>
        <taxon>Moreae</taxon>
        <taxon>Morus</taxon>
    </lineage>
</organism>
<feature type="region of interest" description="Disordered" evidence="1">
    <location>
        <begin position="56"/>
        <end position="79"/>
    </location>
</feature>
<evidence type="ECO:0000313" key="2">
    <source>
        <dbReference type="EMBL" id="EXB52077.1"/>
    </source>
</evidence>
<evidence type="ECO:0000313" key="3">
    <source>
        <dbReference type="Proteomes" id="UP000030645"/>
    </source>
</evidence>
<sequence length="79" mass="8602">MLSPDTIDQFQAHQVALIPLAGLKGIRAQQHNLKNRKVREVVYPVIDDIKSEFGKGLRASTSSGLGHESDTYALNSPGD</sequence>
<dbReference type="AlphaFoldDB" id="W9QZG6"/>
<evidence type="ECO:0000256" key="1">
    <source>
        <dbReference type="SAM" id="MobiDB-lite"/>
    </source>
</evidence>
<gene>
    <name evidence="2" type="ORF">L484_024627</name>
</gene>
<dbReference type="EMBL" id="KE344061">
    <property type="protein sequence ID" value="EXB52077.1"/>
    <property type="molecule type" value="Genomic_DNA"/>
</dbReference>
<accession>W9QZG6</accession>
<keyword evidence="3" id="KW-1185">Reference proteome</keyword>
<protein>
    <submittedName>
        <fullName evidence="2">Uncharacterized protein</fullName>
    </submittedName>
</protein>
<proteinExistence type="predicted"/>
<dbReference type="Proteomes" id="UP000030645">
    <property type="component" value="Unassembled WGS sequence"/>
</dbReference>
<reference evidence="3" key="1">
    <citation type="submission" date="2013-01" db="EMBL/GenBank/DDBJ databases">
        <title>Draft Genome Sequence of a Mulberry Tree, Morus notabilis C.K. Schneid.</title>
        <authorList>
            <person name="He N."/>
            <person name="Zhao S."/>
        </authorList>
    </citation>
    <scope>NUCLEOTIDE SEQUENCE</scope>
</reference>
<name>W9QZG6_9ROSA</name>